<dbReference type="KEGG" id="dka:DKAM_0237"/>
<dbReference type="GO" id="GO:0004826">
    <property type="term" value="F:phenylalanine-tRNA ligase activity"/>
    <property type="evidence" value="ECO:0007669"/>
    <property type="project" value="UniProtKB-EC"/>
</dbReference>
<dbReference type="InterPro" id="IPR006195">
    <property type="entry name" value="aa-tRNA-synth_II"/>
</dbReference>
<dbReference type="SUPFAM" id="SSF55681">
    <property type="entry name" value="Class II aaRS and biotin synthetases"/>
    <property type="match status" value="1"/>
</dbReference>
<evidence type="ECO:0000313" key="13">
    <source>
        <dbReference type="EMBL" id="ACL10563.1"/>
    </source>
</evidence>
<dbReference type="Gene3D" id="3.30.930.10">
    <property type="entry name" value="Bira Bifunctional Protein, Domain 2"/>
    <property type="match status" value="1"/>
</dbReference>
<keyword evidence="8" id="KW-0067">ATP-binding</keyword>
<dbReference type="RefSeq" id="WP_012607905.1">
    <property type="nucleotide sequence ID" value="NC_011766.1"/>
</dbReference>
<gene>
    <name evidence="13" type="ordered locus">DKAM_0237</name>
</gene>
<evidence type="ECO:0000256" key="2">
    <source>
        <dbReference type="ARBA" id="ARBA00006703"/>
    </source>
</evidence>
<comment type="subcellular location">
    <subcellularLocation>
        <location evidence="1">Cytoplasm</location>
    </subcellularLocation>
</comment>
<keyword evidence="7" id="KW-0547">Nucleotide-binding</keyword>
<keyword evidence="10" id="KW-0648">Protein biosynthesis</keyword>
<evidence type="ECO:0000256" key="7">
    <source>
        <dbReference type="ARBA" id="ARBA00022741"/>
    </source>
</evidence>
<dbReference type="EMBL" id="CP001140">
    <property type="protein sequence ID" value="ACL10563.1"/>
    <property type="molecule type" value="Genomic_DNA"/>
</dbReference>
<keyword evidence="4" id="KW-0963">Cytoplasm</keyword>
<keyword evidence="6" id="KW-0479">Metal-binding</keyword>
<evidence type="ECO:0000256" key="11">
    <source>
        <dbReference type="ARBA" id="ARBA00023146"/>
    </source>
</evidence>
<evidence type="ECO:0000256" key="5">
    <source>
        <dbReference type="ARBA" id="ARBA00022598"/>
    </source>
</evidence>
<organism evidence="13 14">
    <name type="scientific">Desulfurococcus amylolyticus (strain DSM 18924 / JCM 16383 / VKM B-2413 / 1221n)</name>
    <name type="common">Desulfurococcus kamchatkensis</name>
    <dbReference type="NCBI Taxonomy" id="490899"/>
    <lineage>
        <taxon>Archaea</taxon>
        <taxon>Thermoproteota</taxon>
        <taxon>Thermoprotei</taxon>
        <taxon>Desulfurococcales</taxon>
        <taxon>Desulfurococcaceae</taxon>
        <taxon>Desulfurococcus</taxon>
    </lineage>
</organism>
<evidence type="ECO:0000259" key="12">
    <source>
        <dbReference type="PROSITE" id="PS50862"/>
    </source>
</evidence>
<reference evidence="13 14" key="1">
    <citation type="journal article" date="2009" name="J. Bacteriol.">
        <title>Complete genome sequence of the anaerobic, protein-degrading hyperthermophilic crenarchaeon Desulfurococcus kamchatkensis.</title>
        <authorList>
            <person name="Ravin N.V."/>
            <person name="Mardanov A.V."/>
            <person name="Beletsky A.V."/>
            <person name="Kublanov I.V."/>
            <person name="Kolganova T.V."/>
            <person name="Lebedinsky A.V."/>
            <person name="Chernyh N.A."/>
            <person name="Bonch-Osmolovskaya E.A."/>
            <person name="Skryabin K.G."/>
        </authorList>
    </citation>
    <scope>NUCLEOTIDE SEQUENCE [LARGE SCALE GENOMIC DNA]</scope>
    <source>
        <strain evidence="14">DSM 18924 / JCM 16383 / VKM B-2413 / 1221n</strain>
    </source>
</reference>
<evidence type="ECO:0000256" key="9">
    <source>
        <dbReference type="ARBA" id="ARBA00022842"/>
    </source>
</evidence>
<name>B8D316_DESA1</name>
<evidence type="ECO:0000256" key="1">
    <source>
        <dbReference type="ARBA" id="ARBA00004496"/>
    </source>
</evidence>
<evidence type="ECO:0000256" key="3">
    <source>
        <dbReference type="ARBA" id="ARBA00012814"/>
    </source>
</evidence>
<dbReference type="GO" id="GO:0000049">
    <property type="term" value="F:tRNA binding"/>
    <property type="evidence" value="ECO:0007669"/>
    <property type="project" value="InterPro"/>
</dbReference>
<evidence type="ECO:0000256" key="10">
    <source>
        <dbReference type="ARBA" id="ARBA00022917"/>
    </source>
</evidence>
<proteinExistence type="inferred from homology"/>
<dbReference type="GO" id="GO:0005737">
    <property type="term" value="C:cytoplasm"/>
    <property type="evidence" value="ECO:0007669"/>
    <property type="project" value="UniProtKB-SubCell"/>
</dbReference>
<dbReference type="GO" id="GO:0046872">
    <property type="term" value="F:metal ion binding"/>
    <property type="evidence" value="ECO:0007669"/>
    <property type="project" value="UniProtKB-KW"/>
</dbReference>
<keyword evidence="9" id="KW-0460">Magnesium</keyword>
<accession>B8D316</accession>
<dbReference type="NCBIfam" id="TIGR00468">
    <property type="entry name" value="pheS"/>
    <property type="match status" value="1"/>
</dbReference>
<dbReference type="GO" id="GO:0005524">
    <property type="term" value="F:ATP binding"/>
    <property type="evidence" value="ECO:0007669"/>
    <property type="project" value="UniProtKB-KW"/>
</dbReference>
<dbReference type="eggNOG" id="arCOG00410">
    <property type="taxonomic scope" value="Archaea"/>
</dbReference>
<dbReference type="STRING" id="490899.DKAM_0237"/>
<keyword evidence="11 13" id="KW-0030">Aminoacyl-tRNA synthetase</keyword>
<dbReference type="Proteomes" id="UP000006903">
    <property type="component" value="Chromosome"/>
</dbReference>
<comment type="similarity">
    <text evidence="2">Belongs to the class-II aminoacyl-tRNA synthetase family. Phe-tRNA synthetase alpha subunit type 2 subfamily.</text>
</comment>
<sequence length="520" mass="60181">MGGEECLSRPVFLSPRQYRIVSILVEKKAIDINTLAQLIEGRPEDLMRDLAELEGRKLIRILKQAVKIPVLTSEAYFYLEKGMPEEQVYRVLGKCVNKPLNEFIQCIREHTGIPEEIVKIGLQYHLKSKCLVVLNGIVAKGEEEKCIELMKSAEEVKRKLELIRDKGEMPSDTELLRRRHLIELRDRTSITVLPMPELLDLYRNGLVREKEVLTIVKPALTPTLDQYIIKEFDLSIEPPAIPLARKHPFMEFIDDLRDILTSMGFEEVKGPHVEAEFWNFDVLFQAQDHPAREIHDTFFLKTDLRAKIPAWLLERAGRIHEEGWRYKWSPERSLRLVLRSQTTAVSARAIYERGEGEYRVFTIDRNFRPENLDAKHSMEFHQLDGVIVGRDVNFKHLLYFFKELAAALGIKEVWFKPGYFPFTEPSVEGYIKHPRLGWVEVFPGGVFRPEVMNILGAPGVRAVAWGIGVDRLAMTVLGLNDIRLLFTRDLDVLENIKYNGLPFFKSRTTGKEVRVVEYPY</sequence>
<dbReference type="PROSITE" id="PS50862">
    <property type="entry name" value="AA_TRNA_LIGASE_II"/>
    <property type="match status" value="1"/>
</dbReference>
<dbReference type="NCBIfam" id="NF003210">
    <property type="entry name" value="PRK04172.1"/>
    <property type="match status" value="1"/>
</dbReference>
<dbReference type="EC" id="6.1.1.20" evidence="3"/>
<dbReference type="InterPro" id="IPR045864">
    <property type="entry name" value="aa-tRNA-synth_II/BPL/LPL"/>
</dbReference>
<dbReference type="PANTHER" id="PTHR11538">
    <property type="entry name" value="PHENYLALANYL-TRNA SYNTHETASE"/>
    <property type="match status" value="1"/>
</dbReference>
<dbReference type="PANTHER" id="PTHR11538:SF40">
    <property type="entry name" value="PHENYLALANINE--TRNA LIGASE ALPHA SUBUNIT"/>
    <property type="match status" value="1"/>
</dbReference>
<dbReference type="Pfam" id="PF01409">
    <property type="entry name" value="tRNA-synt_2d"/>
    <property type="match status" value="1"/>
</dbReference>
<dbReference type="InterPro" id="IPR004529">
    <property type="entry name" value="Phe-tRNA-synth_IIc_asu"/>
</dbReference>
<dbReference type="InterPro" id="IPR002319">
    <property type="entry name" value="Phenylalanyl-tRNA_Synthase"/>
</dbReference>
<evidence type="ECO:0000313" key="14">
    <source>
        <dbReference type="Proteomes" id="UP000006903"/>
    </source>
</evidence>
<evidence type="ECO:0000256" key="8">
    <source>
        <dbReference type="ARBA" id="ARBA00022840"/>
    </source>
</evidence>
<dbReference type="AlphaFoldDB" id="B8D316"/>
<feature type="domain" description="Aminoacyl-transfer RNA synthetases class-II family profile" evidence="12">
    <location>
        <begin position="256"/>
        <end position="502"/>
    </location>
</feature>
<evidence type="ECO:0000256" key="4">
    <source>
        <dbReference type="ARBA" id="ARBA00022490"/>
    </source>
</evidence>
<dbReference type="GeneID" id="7171712"/>
<dbReference type="HOGENOM" id="CLU_025086_2_2_2"/>
<dbReference type="GO" id="GO:0006432">
    <property type="term" value="P:phenylalanyl-tRNA aminoacylation"/>
    <property type="evidence" value="ECO:0007669"/>
    <property type="project" value="InterPro"/>
</dbReference>
<dbReference type="CDD" id="cd00496">
    <property type="entry name" value="PheRS_alpha_core"/>
    <property type="match status" value="1"/>
</dbReference>
<evidence type="ECO:0000256" key="6">
    <source>
        <dbReference type="ARBA" id="ARBA00022723"/>
    </source>
</evidence>
<protein>
    <recommendedName>
        <fullName evidence="3">phenylalanine--tRNA ligase</fullName>
        <ecNumber evidence="3">6.1.1.20</ecNumber>
    </recommendedName>
</protein>
<keyword evidence="5" id="KW-0436">Ligase</keyword>